<geneLocation type="plasmid" evidence="4">
    <name>pkf715b dna</name>
</geneLocation>
<protein>
    <recommendedName>
        <fullName evidence="1">Phosphoadenosine phosphosulphate reductase domain-containing protein</fullName>
    </recommendedName>
</protein>
<dbReference type="Proteomes" id="UP000218731">
    <property type="component" value="Plasmid pKF715B"/>
</dbReference>
<evidence type="ECO:0000313" key="3">
    <source>
        <dbReference type="EMBL" id="POF99733.1"/>
    </source>
</evidence>
<reference evidence="3 5" key="2">
    <citation type="submission" date="2016-08" db="EMBL/GenBank/DDBJ databases">
        <authorList>
            <person name="Seilhamer J.J."/>
        </authorList>
    </citation>
    <scope>NUCLEOTIDE SEQUENCE [LARGE SCALE GENOMIC DNA]</scope>
    <source>
        <strain evidence="3 5">KH-18-2</strain>
    </source>
</reference>
<name>A0A1L7NP42_PSEPU</name>
<dbReference type="EMBL" id="MING01000087">
    <property type="protein sequence ID" value="POF99733.1"/>
    <property type="molecule type" value="Genomic_DNA"/>
</dbReference>
<dbReference type="AlphaFoldDB" id="A0A1L7NP42"/>
<dbReference type="Proteomes" id="UP000237378">
    <property type="component" value="Unassembled WGS sequence"/>
</dbReference>
<evidence type="ECO:0000313" key="4">
    <source>
        <dbReference type="Proteomes" id="UP000218731"/>
    </source>
</evidence>
<dbReference type="Pfam" id="PF01507">
    <property type="entry name" value="PAPS_reduct"/>
    <property type="match status" value="1"/>
</dbReference>
<dbReference type="PANTHER" id="PTHR43196:SF2">
    <property type="entry name" value="PHOSPHOADENOSINE PHOSPHOSULFATE REDUCTASE"/>
    <property type="match status" value="1"/>
</dbReference>
<dbReference type="InterPro" id="IPR002500">
    <property type="entry name" value="PAPS_reduct_dom"/>
</dbReference>
<gene>
    <name evidence="3" type="ORF">BGP82_28240</name>
    <name evidence="2" type="ORF">KF715C_pB860</name>
</gene>
<dbReference type="InterPro" id="IPR050128">
    <property type="entry name" value="Sulfate_adenylyltrnsfr_sub2"/>
</dbReference>
<dbReference type="SUPFAM" id="SSF52402">
    <property type="entry name" value="Adenine nucleotide alpha hydrolases-like"/>
    <property type="match status" value="1"/>
</dbReference>
<accession>A0A1L7NP42</accession>
<dbReference type="Gene3D" id="3.40.50.620">
    <property type="entry name" value="HUPs"/>
    <property type="match status" value="1"/>
</dbReference>
<organism evidence="2 4">
    <name type="scientific">Pseudomonas putida</name>
    <name type="common">Arthrobacter siderocapsulatus</name>
    <dbReference type="NCBI Taxonomy" id="303"/>
    <lineage>
        <taxon>Bacteria</taxon>
        <taxon>Pseudomonadati</taxon>
        <taxon>Pseudomonadota</taxon>
        <taxon>Gammaproteobacteria</taxon>
        <taxon>Pseudomonadales</taxon>
        <taxon>Pseudomonadaceae</taxon>
        <taxon>Pseudomonas</taxon>
    </lineage>
</organism>
<dbReference type="PANTHER" id="PTHR43196">
    <property type="entry name" value="SULFATE ADENYLYLTRANSFERASE SUBUNIT 2"/>
    <property type="match status" value="1"/>
</dbReference>
<proteinExistence type="predicted"/>
<evidence type="ECO:0000313" key="5">
    <source>
        <dbReference type="Proteomes" id="UP000237378"/>
    </source>
</evidence>
<evidence type="ECO:0000259" key="1">
    <source>
        <dbReference type="Pfam" id="PF01507"/>
    </source>
</evidence>
<dbReference type="EMBL" id="AP015031">
    <property type="protein sequence ID" value="BAW27192.1"/>
    <property type="molecule type" value="Genomic_DNA"/>
</dbReference>
<sequence>MNQMLVPELIALNDYTHAIPALDSAGRFARIVARAEACIARIDQIIDQGFTCSSATSFGKDSTVVLVLMLEAIRRRVEAGLYVPAAFVTNANTGTENPGMDIYAEAMITELEMYCTKQRLPITVVKVQPSMTSTFAYATLGRGKLPVFAGASRSCSIDWKLRPQQKALKQLLSTLQSPGELVTFVGTRLSESATRAANMRERGEEEAGRLVLNEHGSYNCSIIADWEMEEVWEFLMACEAKRGGPYRTFVDNFDWCLELYKEANEGTCAIITGDGGNKAACGSRFGCAWCTVTGERDKSMEAMIASAPEKHGHMSGINRFRNHLINTRWDMGRRDWIGRTHSDAGYINVTGTAYNAEMRRELLRYLLTLDVLEEERAEEHDARMFRGELERTESNEILRGVTFQFITAKNLLAIDFAWSLSYGFDHAFPALSEWYEIRVLGKRYLIDDVTPVEKGIIPEQRWFKFDDWQSPAQEMGLQDAYLEATNKHRYPGRPAMRTIRDRFEGKDRNIVYYEEAAEMEIDPADAMCFVDEFDDAFYTLAKSLAPTDSAKFYLNNGMVKLAKGKAAEYDAMARRAQFWQRMARDLAGTDLRSYIRHHSISNAEHEQVLESMKVDSAVQNLAISDLFA</sequence>
<keyword evidence="2" id="KW-0614">Plasmid</keyword>
<dbReference type="InterPro" id="IPR014729">
    <property type="entry name" value="Rossmann-like_a/b/a_fold"/>
</dbReference>
<dbReference type="RefSeq" id="WP_004575969.1">
    <property type="nucleotide sequence ID" value="NZ_AP015031.1"/>
</dbReference>
<reference evidence="2 4" key="1">
    <citation type="submission" date="2015-11" db="EMBL/GenBank/DDBJ databases">
        <title>Complete genome sequencing of a biphenyl-degrading bacterium, Pseudomonas putida KF715 (=NBRC110667).</title>
        <authorList>
            <person name="Suenaga H."/>
            <person name="Fujihara N."/>
            <person name="Watanabe T."/>
            <person name="Hirose J."/>
            <person name="Kimura N."/>
            <person name="Yamazoe A."/>
            <person name="Hosoyama A."/>
            <person name="Shimodaira J."/>
            <person name="Furukawa K."/>
        </authorList>
    </citation>
    <scope>NUCLEOTIDE SEQUENCE [LARGE SCALE GENOMIC DNA]</scope>
    <source>
        <strain evidence="2 4">KF715</strain>
        <plasmid evidence="2">pKF715B</plasmid>
        <plasmid evidence="4">Plasmid pkf715b dna</plasmid>
    </source>
</reference>
<reference evidence="3 5" key="3">
    <citation type="submission" date="2018-03" db="EMBL/GenBank/DDBJ databases">
        <title>Draft genome of Pseudomonas putida strain KH-18-2.</title>
        <authorList>
            <person name="Yoshizawa S."/>
            <person name="Khan N.H."/>
            <person name="Nishimura M."/>
            <person name="Chiura H.X."/>
            <person name="Ogura Y."/>
            <person name="Hayashi T."/>
            <person name="Kogure K."/>
        </authorList>
    </citation>
    <scope>NUCLEOTIDE SEQUENCE [LARGE SCALE GENOMIC DNA]</scope>
    <source>
        <strain evidence="3 5">KH-18-2</strain>
    </source>
</reference>
<dbReference type="GO" id="GO:0003824">
    <property type="term" value="F:catalytic activity"/>
    <property type="evidence" value="ECO:0007669"/>
    <property type="project" value="InterPro"/>
</dbReference>
<geneLocation type="plasmid" evidence="2">
    <name>pKF715B</name>
</geneLocation>
<evidence type="ECO:0000313" key="2">
    <source>
        <dbReference type="EMBL" id="BAW27192.1"/>
    </source>
</evidence>
<feature type="domain" description="Phosphoadenosine phosphosulphate reductase" evidence="1">
    <location>
        <begin position="54"/>
        <end position="237"/>
    </location>
</feature>